<sequence>MARMSETFVQRAERIVDAVLRVDPATAAFAGDHRVDDRLPDWAPEAVRAQTAMLRDASHALAEVDELELPPEDRVDHALLHQDVDSRLFALTESREHEWNPLRHNPGPLLHALLARPFAPAPERLELLAARLAALPDALATARGVLRECPRIHVETAIGQFGGVAALIREQAPRLAAQAPGADIGAESAAAIAALEEFTGWLADQRDRSTRDPRLGRRLWEAKLWHTLDTELSAAELLDRARRHLDLVTAEIRDAAGELLGIAAPDDDTVRAALARLAAEHPDDSTVVEVALAALAEAESFVTAHDLVTTVDDTLVVQEMPEFARGVAVAYCDPVGPLETSDLPTFFAIAPAPPDWPAERVTSFYREYNNHMLRNLTVHEAVPGHFVQLAHARRFRSATAVRAMCASGTFIEGWAVYAERLMSERGFGGVPVRLQRLKSLLRTTINAILDQGVHCDGLDEAEAMDLMVRRGFQEEGEAAGKWRRAQLSSTQLSTYFVGYTEMSAIAAARPAAVSVRGWHDAMLAHGSPSPRHLRTLLGMTEP</sequence>
<dbReference type="EMBL" id="AP023396">
    <property type="protein sequence ID" value="BCK58059.1"/>
    <property type="molecule type" value="Genomic_DNA"/>
</dbReference>
<proteinExistence type="predicted"/>
<dbReference type="Pfam" id="PF05960">
    <property type="entry name" value="DUF885"/>
    <property type="match status" value="1"/>
</dbReference>
<accession>A0A7G1KVR1</accession>
<reference evidence="1 2" key="1">
    <citation type="submission" date="2020-08" db="EMBL/GenBank/DDBJ databases">
        <title>Genome Sequencing of Nocardia wallacei strain FMUON74 and assembly.</title>
        <authorList>
            <person name="Toyokawa M."/>
            <person name="Uesaka K."/>
        </authorList>
    </citation>
    <scope>NUCLEOTIDE SEQUENCE [LARGE SCALE GENOMIC DNA]</scope>
    <source>
        <strain evidence="1 2">FMUON74</strain>
    </source>
</reference>
<dbReference type="AlphaFoldDB" id="A0A7G1KVR1"/>
<dbReference type="PANTHER" id="PTHR33361:SF15">
    <property type="entry name" value="DUF885 FAMILY LIPOPROTEIN"/>
    <property type="match status" value="1"/>
</dbReference>
<evidence type="ECO:0000313" key="1">
    <source>
        <dbReference type="EMBL" id="BCK58059.1"/>
    </source>
</evidence>
<protein>
    <recommendedName>
        <fullName evidence="3">DUF885 domain-containing protein</fullName>
    </recommendedName>
</protein>
<keyword evidence="2" id="KW-1185">Reference proteome</keyword>
<organism evidence="1 2">
    <name type="scientific">Nocardia wallacei</name>
    <dbReference type="NCBI Taxonomy" id="480035"/>
    <lineage>
        <taxon>Bacteria</taxon>
        <taxon>Bacillati</taxon>
        <taxon>Actinomycetota</taxon>
        <taxon>Actinomycetes</taxon>
        <taxon>Mycobacteriales</taxon>
        <taxon>Nocardiaceae</taxon>
        <taxon>Nocardia</taxon>
    </lineage>
</organism>
<gene>
    <name evidence="1" type="ORF">NWFMUON74_58310</name>
</gene>
<dbReference type="KEGG" id="nwl:NWFMUON74_58310"/>
<evidence type="ECO:0008006" key="3">
    <source>
        <dbReference type="Google" id="ProtNLM"/>
    </source>
</evidence>
<name>A0A7G1KVR1_9NOCA</name>
<dbReference type="InterPro" id="IPR010281">
    <property type="entry name" value="DUF885"/>
</dbReference>
<dbReference type="PANTHER" id="PTHR33361">
    <property type="entry name" value="GLR0591 PROTEIN"/>
    <property type="match status" value="1"/>
</dbReference>
<evidence type="ECO:0000313" key="2">
    <source>
        <dbReference type="Proteomes" id="UP000516173"/>
    </source>
</evidence>
<dbReference type="Proteomes" id="UP000516173">
    <property type="component" value="Chromosome"/>
</dbReference>